<evidence type="ECO:0008006" key="2">
    <source>
        <dbReference type="Google" id="ProtNLM"/>
    </source>
</evidence>
<organism evidence="1">
    <name type="scientific">Phytophthora nicotianae</name>
    <name type="common">Potato buckeye rot agent</name>
    <name type="synonym">Phytophthora parasitica</name>
    <dbReference type="NCBI Taxonomy" id="4792"/>
    <lineage>
        <taxon>Eukaryota</taxon>
        <taxon>Sar</taxon>
        <taxon>Stramenopiles</taxon>
        <taxon>Oomycota</taxon>
        <taxon>Peronosporomycetes</taxon>
        <taxon>Peronosporales</taxon>
        <taxon>Peronosporaceae</taxon>
        <taxon>Phytophthora</taxon>
    </lineage>
</organism>
<dbReference type="PANTHER" id="PTHR48471">
    <property type="entry name" value="DDE TNP4 DOMAIN-CONTAINING PROTEIN"/>
    <property type="match status" value="1"/>
</dbReference>
<reference evidence="1" key="1">
    <citation type="submission" date="2013-11" db="EMBL/GenBank/DDBJ databases">
        <title>The Genome Sequence of Phytophthora parasitica IAC_01/95.</title>
        <authorList>
            <consortium name="The Broad Institute Genomics Platform"/>
            <person name="Russ C."/>
            <person name="Tyler B."/>
            <person name="Panabieres F."/>
            <person name="Shan W."/>
            <person name="Tripathy S."/>
            <person name="Grunwald N."/>
            <person name="Machado M."/>
            <person name="Johnson C.S."/>
            <person name="Arredondo F."/>
            <person name="Hong C."/>
            <person name="Coffey M."/>
            <person name="Young S.K."/>
            <person name="Zeng Q."/>
            <person name="Gargeya S."/>
            <person name="Fitzgerald M."/>
            <person name="Abouelleil A."/>
            <person name="Alvarado L."/>
            <person name="Chapman S.B."/>
            <person name="Gainer-Dewar J."/>
            <person name="Goldberg J."/>
            <person name="Griggs A."/>
            <person name="Gujja S."/>
            <person name="Hansen M."/>
            <person name="Howarth C."/>
            <person name="Imamovic A."/>
            <person name="Ireland A."/>
            <person name="Larimer J."/>
            <person name="McCowan C."/>
            <person name="Murphy C."/>
            <person name="Pearson M."/>
            <person name="Poon T.W."/>
            <person name="Priest M."/>
            <person name="Roberts A."/>
            <person name="Saif S."/>
            <person name="Shea T."/>
            <person name="Sykes S."/>
            <person name="Wortman J."/>
            <person name="Nusbaum C."/>
            <person name="Birren B."/>
        </authorList>
    </citation>
    <scope>NUCLEOTIDE SEQUENCE [LARGE SCALE GENOMIC DNA]</scope>
    <source>
        <strain evidence="1">IAC_01/95</strain>
    </source>
</reference>
<dbReference type="PANTHER" id="PTHR48471:SF1">
    <property type="entry name" value="DDE TNP4 DOMAIN-CONTAINING PROTEIN"/>
    <property type="match status" value="1"/>
</dbReference>
<sequence length="117" mass="12961">QRALSKLVSLKQPLLTHAWGFLDGKNYRLRTKGYVQSPSDTDLQNANYNGWLHSVFVTGTLCFADDGLNVWAKHNCPGSWNDGDTSLAFHQKLADPVLNPVSHYCIEADSAFPVAAR</sequence>
<gene>
    <name evidence="1" type="ORF">L914_21494</name>
</gene>
<dbReference type="Proteomes" id="UP000054532">
    <property type="component" value="Unassembled WGS sequence"/>
</dbReference>
<name>W2M360_PHYNI</name>
<accession>W2M360</accession>
<dbReference type="AlphaFoldDB" id="W2M360"/>
<dbReference type="EMBL" id="KI696743">
    <property type="protein sequence ID" value="ETM30832.1"/>
    <property type="molecule type" value="Genomic_DNA"/>
</dbReference>
<evidence type="ECO:0000313" key="1">
    <source>
        <dbReference type="EMBL" id="ETM30832.1"/>
    </source>
</evidence>
<feature type="non-terminal residue" evidence="1">
    <location>
        <position position="1"/>
    </location>
</feature>
<proteinExistence type="predicted"/>
<protein>
    <recommendedName>
        <fullName evidence="2">DDE Tnp4 domain-containing protein</fullName>
    </recommendedName>
</protein>